<proteinExistence type="predicted"/>
<comment type="caution">
    <text evidence="2">The sequence shown here is derived from an EMBL/GenBank/DDBJ whole genome shotgun (WGS) entry which is preliminary data.</text>
</comment>
<protein>
    <submittedName>
        <fullName evidence="2">Uncharacterized protein</fullName>
    </submittedName>
</protein>
<gene>
    <name evidence="2" type="ORF">HHI36_008026</name>
</gene>
<evidence type="ECO:0000313" key="3">
    <source>
        <dbReference type="Proteomes" id="UP001516400"/>
    </source>
</evidence>
<evidence type="ECO:0000313" key="2">
    <source>
        <dbReference type="EMBL" id="KAL3268940.1"/>
    </source>
</evidence>
<feature type="compositionally biased region" description="Polar residues" evidence="1">
    <location>
        <begin position="42"/>
        <end position="58"/>
    </location>
</feature>
<dbReference type="Proteomes" id="UP001516400">
    <property type="component" value="Unassembled WGS sequence"/>
</dbReference>
<feature type="region of interest" description="Disordered" evidence="1">
    <location>
        <begin position="1"/>
        <end position="58"/>
    </location>
</feature>
<dbReference type="AlphaFoldDB" id="A0ABD2MRU5"/>
<organism evidence="2 3">
    <name type="scientific">Cryptolaemus montrouzieri</name>
    <dbReference type="NCBI Taxonomy" id="559131"/>
    <lineage>
        <taxon>Eukaryota</taxon>
        <taxon>Metazoa</taxon>
        <taxon>Ecdysozoa</taxon>
        <taxon>Arthropoda</taxon>
        <taxon>Hexapoda</taxon>
        <taxon>Insecta</taxon>
        <taxon>Pterygota</taxon>
        <taxon>Neoptera</taxon>
        <taxon>Endopterygota</taxon>
        <taxon>Coleoptera</taxon>
        <taxon>Polyphaga</taxon>
        <taxon>Cucujiformia</taxon>
        <taxon>Coccinelloidea</taxon>
        <taxon>Coccinellidae</taxon>
        <taxon>Scymninae</taxon>
        <taxon>Scymnini</taxon>
        <taxon>Cryptolaemus</taxon>
    </lineage>
</organism>
<sequence length="125" mass="14261">MDGIHGKNHISTDAGGDNEQEREENNAKLNSRRHKKKKSAKVRNSVNCKPSGYSDWSKSSSEMNICFNNVLSGEEDADFWVVDECCLNLSKRNLKSLQEDIMETKKLIREDCINSNGIERKRITI</sequence>
<accession>A0ABD2MRU5</accession>
<evidence type="ECO:0000256" key="1">
    <source>
        <dbReference type="SAM" id="MobiDB-lite"/>
    </source>
</evidence>
<reference evidence="2 3" key="1">
    <citation type="journal article" date="2021" name="BMC Biol.">
        <title>Horizontally acquired antibacterial genes associated with adaptive radiation of ladybird beetles.</title>
        <authorList>
            <person name="Li H.S."/>
            <person name="Tang X.F."/>
            <person name="Huang Y.H."/>
            <person name="Xu Z.Y."/>
            <person name="Chen M.L."/>
            <person name="Du X.Y."/>
            <person name="Qiu B.Y."/>
            <person name="Chen P.T."/>
            <person name="Zhang W."/>
            <person name="Slipinski A."/>
            <person name="Escalona H.E."/>
            <person name="Waterhouse R.M."/>
            <person name="Zwick A."/>
            <person name="Pang H."/>
        </authorList>
    </citation>
    <scope>NUCLEOTIDE SEQUENCE [LARGE SCALE GENOMIC DNA]</scope>
    <source>
        <strain evidence="2">SYSU2018</strain>
    </source>
</reference>
<dbReference type="EMBL" id="JABFTP020000021">
    <property type="protein sequence ID" value="KAL3268940.1"/>
    <property type="molecule type" value="Genomic_DNA"/>
</dbReference>
<feature type="compositionally biased region" description="Basic residues" evidence="1">
    <location>
        <begin position="30"/>
        <end position="41"/>
    </location>
</feature>
<keyword evidence="3" id="KW-1185">Reference proteome</keyword>
<name>A0ABD2MRU5_9CUCU</name>